<dbReference type="InterPro" id="IPR011761">
    <property type="entry name" value="ATP-grasp"/>
</dbReference>
<accession>A0A8T8WBC4</accession>
<feature type="compositionally biased region" description="Basic and acidic residues" evidence="2">
    <location>
        <begin position="55"/>
        <end position="65"/>
    </location>
</feature>
<dbReference type="PANTHER" id="PTHR21621:SF0">
    <property type="entry name" value="BETA-CITRYLGLUTAMATE SYNTHASE B-RELATED"/>
    <property type="match status" value="1"/>
</dbReference>
<dbReference type="Proteomes" id="UP000826254">
    <property type="component" value="Chromosome"/>
</dbReference>
<keyword evidence="1" id="KW-0547">Nucleotide-binding</keyword>
<evidence type="ECO:0000313" key="4">
    <source>
        <dbReference type="EMBL" id="QZP37148.1"/>
    </source>
</evidence>
<gene>
    <name evidence="4" type="ORF">K6T50_12760</name>
</gene>
<dbReference type="EMBL" id="CP081958">
    <property type="protein sequence ID" value="QZP37148.1"/>
    <property type="molecule type" value="Genomic_DNA"/>
</dbReference>
<evidence type="ECO:0000256" key="1">
    <source>
        <dbReference type="PROSITE-ProRule" id="PRU00409"/>
    </source>
</evidence>
<dbReference type="Gene3D" id="3.30.1490.20">
    <property type="entry name" value="ATP-grasp fold, A domain"/>
    <property type="match status" value="1"/>
</dbReference>
<evidence type="ECO:0000259" key="3">
    <source>
        <dbReference type="PROSITE" id="PS50975"/>
    </source>
</evidence>
<evidence type="ECO:0000313" key="5">
    <source>
        <dbReference type="Proteomes" id="UP000826254"/>
    </source>
</evidence>
<dbReference type="InterPro" id="IPR013815">
    <property type="entry name" value="ATP_grasp_subdomain_1"/>
</dbReference>
<evidence type="ECO:0000256" key="2">
    <source>
        <dbReference type="SAM" id="MobiDB-lite"/>
    </source>
</evidence>
<dbReference type="GO" id="GO:0046872">
    <property type="term" value="F:metal ion binding"/>
    <property type="evidence" value="ECO:0007669"/>
    <property type="project" value="InterPro"/>
</dbReference>
<proteinExistence type="predicted"/>
<dbReference type="SUPFAM" id="SSF56059">
    <property type="entry name" value="Glutathione synthetase ATP-binding domain-like"/>
    <property type="match status" value="1"/>
</dbReference>
<dbReference type="Pfam" id="PF08443">
    <property type="entry name" value="RimK"/>
    <property type="match status" value="1"/>
</dbReference>
<protein>
    <submittedName>
        <fullName evidence="4">ATP-grasp domain-containing protein</fullName>
    </submittedName>
</protein>
<keyword evidence="1" id="KW-0067">ATP-binding</keyword>
<dbReference type="PANTHER" id="PTHR21621">
    <property type="entry name" value="RIBOSOMAL PROTEIN S6 MODIFICATION PROTEIN"/>
    <property type="match status" value="1"/>
</dbReference>
<dbReference type="GeneID" id="67179028"/>
<dbReference type="RefSeq" id="WP_222606961.1">
    <property type="nucleotide sequence ID" value="NZ_CP081958.1"/>
</dbReference>
<feature type="domain" description="ATP-grasp" evidence="3">
    <location>
        <begin position="115"/>
        <end position="313"/>
    </location>
</feature>
<sequence length="314" mass="33901">MTTPPADPDLRLAVTTRAETFERLRDRLAPHGIAVEHVRPDERVLRVAGADSDDPDRGTDDRAGDGDTDEFAGFDAGWVYPSRLMEGAVIDTRLGVPWVNDREAVLASRNKAGSLARLADAGLPTPETRLVSNPVDDDAVLGAAAEIGYPLVVKPNSTTRGVGVAKVSDPDSLLGVTDYLDLVHDYRATGDKSYLLQAFLPDATDYRAMVLDGEYAGAVERRLPEAALAEGKWKHNVHRGAVAERVDLPEAARRLAERAAEALSIPLLGVDLLEADGRFVVSETNARPTIDAAEKYREGFDADLAALVRRTATR</sequence>
<dbReference type="GO" id="GO:0005524">
    <property type="term" value="F:ATP binding"/>
    <property type="evidence" value="ECO:0007669"/>
    <property type="project" value="UniProtKB-UniRule"/>
</dbReference>
<feature type="region of interest" description="Disordered" evidence="2">
    <location>
        <begin position="46"/>
        <end position="69"/>
    </location>
</feature>
<dbReference type="GO" id="GO:0005737">
    <property type="term" value="C:cytoplasm"/>
    <property type="evidence" value="ECO:0007669"/>
    <property type="project" value="TreeGrafter"/>
</dbReference>
<keyword evidence="5" id="KW-1185">Reference proteome</keyword>
<reference evidence="4 5" key="1">
    <citation type="journal article" date="2021" name="Int. J. Syst. Evol. Microbiol.">
        <title>Halobaculum halophilum sp. nov. and Halobaculum salinum sp. nov., isolated from salt lake and saline soil.</title>
        <authorList>
            <person name="Cui H.L."/>
            <person name="Shi X.W."/>
            <person name="Yin X.M."/>
            <person name="Yang X.Y."/>
            <person name="Hou J."/>
            <person name="Zhu L."/>
        </authorList>
    </citation>
    <scope>NUCLEOTIDE SEQUENCE [LARGE SCALE GENOMIC DNA]</scope>
    <source>
        <strain evidence="4 5">NBRC 109044</strain>
    </source>
</reference>
<dbReference type="GO" id="GO:0016879">
    <property type="term" value="F:ligase activity, forming carbon-nitrogen bonds"/>
    <property type="evidence" value="ECO:0007669"/>
    <property type="project" value="TreeGrafter"/>
</dbReference>
<dbReference type="KEGG" id="hmp:K6T50_12760"/>
<dbReference type="PROSITE" id="PS50975">
    <property type="entry name" value="ATP_GRASP"/>
    <property type="match status" value="1"/>
</dbReference>
<name>A0A8T8WBC4_9EURY</name>
<dbReference type="InterPro" id="IPR013651">
    <property type="entry name" value="ATP-grasp_RimK-type"/>
</dbReference>
<dbReference type="Gene3D" id="3.30.470.20">
    <property type="entry name" value="ATP-grasp fold, B domain"/>
    <property type="match status" value="1"/>
</dbReference>
<organism evidence="4 5">
    <name type="scientific">Halobaculum magnesiiphilum</name>
    <dbReference type="NCBI Taxonomy" id="1017351"/>
    <lineage>
        <taxon>Archaea</taxon>
        <taxon>Methanobacteriati</taxon>
        <taxon>Methanobacteriota</taxon>
        <taxon>Stenosarchaea group</taxon>
        <taxon>Halobacteria</taxon>
        <taxon>Halobacteriales</taxon>
        <taxon>Haloferacaceae</taxon>
        <taxon>Halobaculum</taxon>
    </lineage>
</organism>
<dbReference type="AlphaFoldDB" id="A0A8T8WBC4"/>